<sequence length="170" mass="18710">MGFSTNLQGKIAHEALLSRQDAELRLLECVKRCVVSKVKCDRDYAASLSGAAAQGLKFDRSDELSGLCVVSKVKCDRDYSASLSGAAAQGLKFDRSDELSGSLVATSWRSMMEEMDCTAKAIRQNADAIESKCLDALNALYADKRKARKAYQEEHSRILQQFTHVSHSLL</sequence>
<gene>
    <name evidence="4" type="ORF">PHAECO_LOCUS10719</name>
</gene>
<dbReference type="OrthoDB" id="546826at2759"/>
<organism evidence="4 5">
    <name type="scientific">Phaedon cochleariae</name>
    <name type="common">Mustard beetle</name>
    <dbReference type="NCBI Taxonomy" id="80249"/>
    <lineage>
        <taxon>Eukaryota</taxon>
        <taxon>Metazoa</taxon>
        <taxon>Ecdysozoa</taxon>
        <taxon>Arthropoda</taxon>
        <taxon>Hexapoda</taxon>
        <taxon>Insecta</taxon>
        <taxon>Pterygota</taxon>
        <taxon>Neoptera</taxon>
        <taxon>Endopterygota</taxon>
        <taxon>Coleoptera</taxon>
        <taxon>Polyphaga</taxon>
        <taxon>Cucujiformia</taxon>
        <taxon>Chrysomeloidea</taxon>
        <taxon>Chrysomelidae</taxon>
        <taxon>Chrysomelinae</taxon>
        <taxon>Chrysomelini</taxon>
        <taxon>Phaedon</taxon>
    </lineage>
</organism>
<dbReference type="InterPro" id="IPR031160">
    <property type="entry name" value="F_BAR_dom"/>
</dbReference>
<reference evidence="4" key="2">
    <citation type="submission" date="2022-10" db="EMBL/GenBank/DDBJ databases">
        <authorList>
            <consortium name="ENA_rothamsted_submissions"/>
            <consortium name="culmorum"/>
            <person name="King R."/>
        </authorList>
    </citation>
    <scope>NUCLEOTIDE SEQUENCE</scope>
</reference>
<evidence type="ECO:0000313" key="4">
    <source>
        <dbReference type="EMBL" id="CAG9823972.1"/>
    </source>
</evidence>
<evidence type="ECO:0000256" key="1">
    <source>
        <dbReference type="PROSITE-ProRule" id="PRU01077"/>
    </source>
</evidence>
<keyword evidence="1 2" id="KW-0175">Coiled coil</keyword>
<dbReference type="SUPFAM" id="SSF103657">
    <property type="entry name" value="BAR/IMD domain-like"/>
    <property type="match status" value="1"/>
</dbReference>
<dbReference type="InterPro" id="IPR027267">
    <property type="entry name" value="AH/BAR_dom_sf"/>
</dbReference>
<accession>A0A9N9SI73</accession>
<dbReference type="EMBL" id="OU896713">
    <property type="protein sequence ID" value="CAG9823972.1"/>
    <property type="molecule type" value="Genomic_DNA"/>
</dbReference>
<dbReference type="Proteomes" id="UP001153737">
    <property type="component" value="Chromosome 7"/>
</dbReference>
<evidence type="ECO:0000259" key="3">
    <source>
        <dbReference type="PROSITE" id="PS51741"/>
    </source>
</evidence>
<dbReference type="AlphaFoldDB" id="A0A9N9SI73"/>
<dbReference type="PROSITE" id="PS51741">
    <property type="entry name" value="F_BAR"/>
    <property type="match status" value="1"/>
</dbReference>
<dbReference type="Gene3D" id="1.20.1270.60">
    <property type="entry name" value="Arfaptin homology (AH) domain/BAR domain"/>
    <property type="match status" value="2"/>
</dbReference>
<evidence type="ECO:0000256" key="2">
    <source>
        <dbReference type="SAM" id="Coils"/>
    </source>
</evidence>
<feature type="domain" description="F-BAR" evidence="3">
    <location>
        <begin position="1"/>
        <end position="170"/>
    </location>
</feature>
<feature type="coiled-coil region" evidence="2">
    <location>
        <begin position="112"/>
        <end position="154"/>
    </location>
</feature>
<evidence type="ECO:0000313" key="5">
    <source>
        <dbReference type="Proteomes" id="UP001153737"/>
    </source>
</evidence>
<dbReference type="InterPro" id="IPR001060">
    <property type="entry name" value="FCH_dom"/>
</dbReference>
<dbReference type="SMART" id="SM00055">
    <property type="entry name" value="FCH"/>
    <property type="match status" value="1"/>
</dbReference>
<protein>
    <recommendedName>
        <fullName evidence="3">F-BAR domain-containing protein</fullName>
    </recommendedName>
</protein>
<proteinExistence type="predicted"/>
<name>A0A9N9SI73_PHACE</name>
<reference evidence="4" key="1">
    <citation type="submission" date="2022-01" db="EMBL/GenBank/DDBJ databases">
        <authorList>
            <person name="King R."/>
        </authorList>
    </citation>
    <scope>NUCLEOTIDE SEQUENCE</scope>
</reference>
<keyword evidence="5" id="KW-1185">Reference proteome</keyword>